<dbReference type="AlphaFoldDB" id="A0A2U3L4W8"/>
<organism evidence="1 2">
    <name type="scientific">Candidatus Sulfotelmatobacter kueseliae</name>
    <dbReference type="NCBI Taxonomy" id="2042962"/>
    <lineage>
        <taxon>Bacteria</taxon>
        <taxon>Pseudomonadati</taxon>
        <taxon>Acidobacteriota</taxon>
        <taxon>Terriglobia</taxon>
        <taxon>Terriglobales</taxon>
        <taxon>Candidatus Korobacteraceae</taxon>
        <taxon>Candidatus Sulfotelmatobacter</taxon>
    </lineage>
</organism>
<proteinExistence type="predicted"/>
<evidence type="ECO:0000313" key="1">
    <source>
        <dbReference type="EMBL" id="SPF46908.1"/>
    </source>
</evidence>
<sequence>MAPVGDIHTFSEPDVTTMFTEEELVLLAFE</sequence>
<evidence type="ECO:0000313" key="2">
    <source>
        <dbReference type="Proteomes" id="UP000238701"/>
    </source>
</evidence>
<dbReference type="EMBL" id="OMOD01000165">
    <property type="protein sequence ID" value="SPF46908.1"/>
    <property type="molecule type" value="Genomic_DNA"/>
</dbReference>
<protein>
    <submittedName>
        <fullName evidence="1">Uncharacterized protein</fullName>
    </submittedName>
</protein>
<gene>
    <name evidence="1" type="ORF">SBA1_690005</name>
</gene>
<accession>A0A2U3L4W8</accession>
<name>A0A2U3L4W8_9BACT</name>
<dbReference type="Proteomes" id="UP000238701">
    <property type="component" value="Unassembled WGS sequence"/>
</dbReference>
<reference evidence="2" key="1">
    <citation type="submission" date="2018-02" db="EMBL/GenBank/DDBJ databases">
        <authorList>
            <person name="Hausmann B."/>
        </authorList>
    </citation>
    <scope>NUCLEOTIDE SEQUENCE [LARGE SCALE GENOMIC DNA]</scope>
    <source>
        <strain evidence="2">Peat soil MAG SbA1</strain>
    </source>
</reference>